<dbReference type="EMBL" id="JAHRIQ010099488">
    <property type="protein sequence ID" value="MEQ2253740.1"/>
    <property type="molecule type" value="Genomic_DNA"/>
</dbReference>
<evidence type="ECO:0000313" key="2">
    <source>
        <dbReference type="Proteomes" id="UP001482620"/>
    </source>
</evidence>
<evidence type="ECO:0000313" key="1">
    <source>
        <dbReference type="EMBL" id="MEQ2253740.1"/>
    </source>
</evidence>
<organism evidence="1 2">
    <name type="scientific">Ilyodon furcidens</name>
    <name type="common">goldbreast splitfin</name>
    <dbReference type="NCBI Taxonomy" id="33524"/>
    <lineage>
        <taxon>Eukaryota</taxon>
        <taxon>Metazoa</taxon>
        <taxon>Chordata</taxon>
        <taxon>Craniata</taxon>
        <taxon>Vertebrata</taxon>
        <taxon>Euteleostomi</taxon>
        <taxon>Actinopterygii</taxon>
        <taxon>Neopterygii</taxon>
        <taxon>Teleostei</taxon>
        <taxon>Neoteleostei</taxon>
        <taxon>Acanthomorphata</taxon>
        <taxon>Ovalentaria</taxon>
        <taxon>Atherinomorphae</taxon>
        <taxon>Cyprinodontiformes</taxon>
        <taxon>Goodeidae</taxon>
        <taxon>Ilyodon</taxon>
    </lineage>
</organism>
<name>A0ABV0V8S2_9TELE</name>
<gene>
    <name evidence="1" type="ORF">ILYODFUR_035534</name>
</gene>
<proteinExistence type="predicted"/>
<protein>
    <submittedName>
        <fullName evidence="1">Uncharacterized protein</fullName>
    </submittedName>
</protein>
<reference evidence="1 2" key="1">
    <citation type="submission" date="2021-06" db="EMBL/GenBank/DDBJ databases">
        <authorList>
            <person name="Palmer J.M."/>
        </authorList>
    </citation>
    <scope>NUCLEOTIDE SEQUENCE [LARGE SCALE GENOMIC DNA]</scope>
    <source>
        <strain evidence="2">if_2019</strain>
        <tissue evidence="1">Muscle</tissue>
    </source>
</reference>
<dbReference type="Proteomes" id="UP001482620">
    <property type="component" value="Unassembled WGS sequence"/>
</dbReference>
<sequence>MTERIRGSIIQGSFASSQQRELTEVVLVSNQDASQGLPFQGFLSFSHCEETPNFLKRPYVSFRLGMPWDPTTVWSYER</sequence>
<comment type="caution">
    <text evidence="1">The sequence shown here is derived from an EMBL/GenBank/DDBJ whole genome shotgun (WGS) entry which is preliminary data.</text>
</comment>
<keyword evidence="2" id="KW-1185">Reference proteome</keyword>
<accession>A0ABV0V8S2</accession>